<dbReference type="InterPro" id="IPR050312">
    <property type="entry name" value="IolE/XylAMocC-like"/>
</dbReference>
<dbReference type="Pfam" id="PF01261">
    <property type="entry name" value="AP_endonuc_2"/>
    <property type="match status" value="1"/>
</dbReference>
<dbReference type="AlphaFoldDB" id="A0A1I6K759"/>
<sequence length="251" mass="26696">MDVGLTVGDSIERLEATGDGFSFVELSVGESALVPAETDERRIHEALAAIDADLCVHLPFDQVVATAIPQIDDAIVDYQSELLEWAGSLGARKAVLHATMRNPHDTDQRPVFADQLSAIDAAGADAGVEVVVENVGHQPRGVQLSVLGDIARETGTAVCFDVGHAYMEDGDDGVDRFLGEYADLVSHLHVHDARGRGDTHLPIGAGEIEYGLVTEHLDGFDGTVAVEVFTDDVPLLADSARRISAFLDGSE</sequence>
<keyword evidence="3" id="KW-1185">Reference proteome</keyword>
<dbReference type="SUPFAM" id="SSF51658">
    <property type="entry name" value="Xylose isomerase-like"/>
    <property type="match status" value="1"/>
</dbReference>
<dbReference type="InterPro" id="IPR013022">
    <property type="entry name" value="Xyl_isomerase-like_TIM-brl"/>
</dbReference>
<dbReference type="OrthoDB" id="372143at2157"/>
<dbReference type="PANTHER" id="PTHR12110">
    <property type="entry name" value="HYDROXYPYRUVATE ISOMERASE"/>
    <property type="match status" value="1"/>
</dbReference>
<evidence type="ECO:0000259" key="1">
    <source>
        <dbReference type="Pfam" id="PF01261"/>
    </source>
</evidence>
<dbReference type="EMBL" id="FOZK01000001">
    <property type="protein sequence ID" value="SFR87036.1"/>
    <property type="molecule type" value="Genomic_DNA"/>
</dbReference>
<proteinExistence type="predicted"/>
<dbReference type="RefSeq" id="WP_089813216.1">
    <property type="nucleotide sequence ID" value="NZ_FOZK01000001.1"/>
</dbReference>
<accession>A0A1I6K759</accession>
<keyword evidence="2" id="KW-0413">Isomerase</keyword>
<dbReference type="Gene3D" id="3.20.20.150">
    <property type="entry name" value="Divalent-metal-dependent TIM barrel enzymes"/>
    <property type="match status" value="1"/>
</dbReference>
<gene>
    <name evidence="2" type="ORF">SAMN05216559_0299</name>
</gene>
<dbReference type="Proteomes" id="UP000199062">
    <property type="component" value="Unassembled WGS sequence"/>
</dbReference>
<evidence type="ECO:0000313" key="2">
    <source>
        <dbReference type="EMBL" id="SFR87036.1"/>
    </source>
</evidence>
<organism evidence="2 3">
    <name type="scientific">Halomicrobium zhouii</name>
    <dbReference type="NCBI Taxonomy" id="767519"/>
    <lineage>
        <taxon>Archaea</taxon>
        <taxon>Methanobacteriati</taxon>
        <taxon>Methanobacteriota</taxon>
        <taxon>Stenosarchaea group</taxon>
        <taxon>Halobacteria</taxon>
        <taxon>Halobacteriales</taxon>
        <taxon>Haloarculaceae</taxon>
        <taxon>Halomicrobium</taxon>
    </lineage>
</organism>
<dbReference type="STRING" id="767519.SAMN05216559_0299"/>
<dbReference type="GO" id="GO:0016853">
    <property type="term" value="F:isomerase activity"/>
    <property type="evidence" value="ECO:0007669"/>
    <property type="project" value="UniProtKB-KW"/>
</dbReference>
<protein>
    <submittedName>
        <fullName evidence="2">Sugar phosphate isomerase/epimerase</fullName>
    </submittedName>
</protein>
<feature type="domain" description="Xylose isomerase-like TIM barrel" evidence="1">
    <location>
        <begin position="20"/>
        <end position="235"/>
    </location>
</feature>
<dbReference type="PANTHER" id="PTHR12110:SF21">
    <property type="entry name" value="XYLOSE ISOMERASE-LIKE TIM BARREL DOMAIN-CONTAINING PROTEIN"/>
    <property type="match status" value="1"/>
</dbReference>
<reference evidence="2 3" key="1">
    <citation type="submission" date="2016-10" db="EMBL/GenBank/DDBJ databases">
        <authorList>
            <person name="de Groot N.N."/>
        </authorList>
    </citation>
    <scope>NUCLEOTIDE SEQUENCE [LARGE SCALE GENOMIC DNA]</scope>
    <source>
        <strain evidence="2 3">CGMCC 1.10457</strain>
    </source>
</reference>
<name>A0A1I6K759_9EURY</name>
<evidence type="ECO:0000313" key="3">
    <source>
        <dbReference type="Proteomes" id="UP000199062"/>
    </source>
</evidence>
<dbReference type="InterPro" id="IPR036237">
    <property type="entry name" value="Xyl_isomerase-like_sf"/>
</dbReference>